<dbReference type="CDD" id="cd00761">
    <property type="entry name" value="Glyco_tranf_GTA_type"/>
    <property type="match status" value="1"/>
</dbReference>
<dbReference type="Proteomes" id="UP000186594">
    <property type="component" value="Unassembled WGS sequence"/>
</dbReference>
<dbReference type="Gene3D" id="3.40.50.720">
    <property type="entry name" value="NAD(P)-binding Rossmann-like Domain"/>
    <property type="match status" value="1"/>
</dbReference>
<keyword evidence="1" id="KW-0812">Transmembrane</keyword>
<comment type="caution">
    <text evidence="4">The sequence shown here is derived from an EMBL/GenBank/DDBJ whole genome shotgun (WGS) entry which is preliminary data.</text>
</comment>
<keyword evidence="1" id="KW-0472">Membrane</keyword>
<dbReference type="PANTHER" id="PTHR43245:SF13">
    <property type="entry name" value="UDP-D-APIOSE_UDP-D-XYLOSE SYNTHASE 2"/>
    <property type="match status" value="1"/>
</dbReference>
<sequence>MNRVLITGGNGFIGSHLAKRLYQLGFFVRILDVAPKSPTLTCSEYLQGDLCNLDVARQAVKSITWVFHLAANMGGMGTIHSHNDIHIYQENSTMTMNILISSISTKVRKFFFASSACVYPENLQEVGMSIKLNEDEVWKHPPAPQDLYGTEKLVSEIIMRQLKSSTQIFTARFHNVYGPGGTWLGGREKAPAALCRKAIASKLSGELDMEIWGDGRQTRSFLYIDDCIDAVLLLVNSDLTDPVNIGSEEVIEIRELAILAWESCGISRKDIIFSYDLSKPRGVASRNSDGSFIKMKLGWTPKIDIATGISLLSRAIELEIEKTLLPVAEDLKSRLLRDYRASKLVHLDVDNTKTFAVLLPVTSRGSVDPRDCLSNLHNFSLSLQSTTYADRVGIHGGNYFKIKIYLCIDDSDRFLVESSEAENILRSHAFEDITTLTFSYPLGSICSIWRDAAHQAYLDACDYFVLFGDDVVIHTPSWPSKIDAAFLYLSKKLNFPKGFGCITFRDISFPGMPTFPVVSRLHMEIFSGEIFPDTFNNQHADPYLFQLYRPWGSSSMLETTCLENKIGGAGSARYIKAGSHNWTFDSLSCGIDSICDWMAKQEISATRKITIDVVVPCYRVTIPYLQRILELKCSEGASVMFIIIIDDPASPNIGPLKNMYDSSPFIRIRVNEANLGASEARNRGLKECCGDWILFFDDDVIPDPNVLFEAEKMARKYPKACGFIGNSKFPPAETILSNAVIMAGVTYFWDVAEKIPTDVPWGVTANLMIRRVDDDIWFDPRFPKTGGGEDIDFCLRKKKFYTRTVKDGMGFISAPKLKVIHPWWNNGYPSLWRFYGWSKGDGALQFMYPEHTYWDCSPNSGEMLIILNLGLIIGLLRGVWGMGLGVLWFSVVGLFNVFLINILSEIHRYSTSSDVPGIKSHRRIIAAAIGAFIRIASELGRTMGQFSRGEFAVGQRFDWFAGRLGDRPKNNEREMSGLRFTGWLALMIGVYIYH</sequence>
<proteinExistence type="predicted"/>
<protein>
    <submittedName>
        <fullName evidence="4">GDP-mannose 3,5-epimerase 1</fullName>
    </submittedName>
</protein>
<dbReference type="AlphaFoldDB" id="A0A1U7LMU4"/>
<keyword evidence="5" id="KW-1185">Reference proteome</keyword>
<accession>A0A1U7LMU4</accession>
<feature type="domain" description="NAD-dependent epimerase/dehydratase" evidence="3">
    <location>
        <begin position="4"/>
        <end position="246"/>
    </location>
</feature>
<reference evidence="4 5" key="1">
    <citation type="submission" date="2016-04" db="EMBL/GenBank/DDBJ databases">
        <title>Evolutionary innovation and constraint leading to complex multicellularity in the Ascomycota.</title>
        <authorList>
            <person name="Cisse O."/>
            <person name="Nguyen A."/>
            <person name="Hewitt D.A."/>
            <person name="Jedd G."/>
            <person name="Stajich J.E."/>
        </authorList>
    </citation>
    <scope>NUCLEOTIDE SEQUENCE [LARGE SCALE GENOMIC DNA]</scope>
    <source>
        <strain evidence="4 5">DAH-3</strain>
    </source>
</reference>
<dbReference type="OMA" id="WYGGREK"/>
<gene>
    <name evidence="4" type="ORF">NEOLI_003421</name>
</gene>
<dbReference type="InterPro" id="IPR001509">
    <property type="entry name" value="Epimerase_deHydtase"/>
</dbReference>
<dbReference type="PANTHER" id="PTHR43245">
    <property type="entry name" value="BIFUNCTIONAL POLYMYXIN RESISTANCE PROTEIN ARNA"/>
    <property type="match status" value="1"/>
</dbReference>
<evidence type="ECO:0000259" key="3">
    <source>
        <dbReference type="Pfam" id="PF01370"/>
    </source>
</evidence>
<dbReference type="Gene3D" id="3.90.550.10">
    <property type="entry name" value="Spore Coat Polysaccharide Biosynthesis Protein SpsA, Chain A"/>
    <property type="match status" value="1"/>
</dbReference>
<evidence type="ECO:0000259" key="2">
    <source>
        <dbReference type="Pfam" id="PF00535"/>
    </source>
</evidence>
<dbReference type="STRING" id="1198029.A0A1U7LMU4"/>
<evidence type="ECO:0000313" key="5">
    <source>
        <dbReference type="Proteomes" id="UP000186594"/>
    </source>
</evidence>
<dbReference type="InterPro" id="IPR050177">
    <property type="entry name" value="Lipid_A_modif_metabolic_enz"/>
</dbReference>
<feature type="transmembrane region" description="Helical" evidence="1">
    <location>
        <begin position="977"/>
        <end position="993"/>
    </location>
</feature>
<keyword evidence="1" id="KW-1133">Transmembrane helix</keyword>
<evidence type="ECO:0000313" key="4">
    <source>
        <dbReference type="EMBL" id="OLL23975.1"/>
    </source>
</evidence>
<dbReference type="Gene3D" id="3.90.25.10">
    <property type="entry name" value="UDP-galactose 4-epimerase, domain 1"/>
    <property type="match status" value="1"/>
</dbReference>
<dbReference type="OrthoDB" id="331544at2759"/>
<dbReference type="InterPro" id="IPR029044">
    <property type="entry name" value="Nucleotide-diphossugar_trans"/>
</dbReference>
<name>A0A1U7LMU4_NEOID</name>
<organism evidence="4 5">
    <name type="scientific">Neolecta irregularis (strain DAH-3)</name>
    <dbReference type="NCBI Taxonomy" id="1198029"/>
    <lineage>
        <taxon>Eukaryota</taxon>
        <taxon>Fungi</taxon>
        <taxon>Dikarya</taxon>
        <taxon>Ascomycota</taxon>
        <taxon>Taphrinomycotina</taxon>
        <taxon>Neolectales</taxon>
        <taxon>Neolectaceae</taxon>
        <taxon>Neolecta</taxon>
    </lineage>
</organism>
<evidence type="ECO:0000256" key="1">
    <source>
        <dbReference type="SAM" id="Phobius"/>
    </source>
</evidence>
<dbReference type="InterPro" id="IPR001173">
    <property type="entry name" value="Glyco_trans_2-like"/>
</dbReference>
<dbReference type="InterPro" id="IPR036291">
    <property type="entry name" value="NAD(P)-bd_dom_sf"/>
</dbReference>
<dbReference type="SUPFAM" id="SSF51735">
    <property type="entry name" value="NAD(P)-binding Rossmann-fold domains"/>
    <property type="match status" value="1"/>
</dbReference>
<dbReference type="EMBL" id="LXFE01001049">
    <property type="protein sequence ID" value="OLL23975.1"/>
    <property type="molecule type" value="Genomic_DNA"/>
</dbReference>
<feature type="domain" description="Glycosyltransferase 2-like" evidence="2">
    <location>
        <begin position="613"/>
        <end position="725"/>
    </location>
</feature>
<dbReference type="Pfam" id="PF01370">
    <property type="entry name" value="Epimerase"/>
    <property type="match status" value="1"/>
</dbReference>
<feature type="transmembrane region" description="Helical" evidence="1">
    <location>
        <begin position="886"/>
        <end position="903"/>
    </location>
</feature>
<dbReference type="Pfam" id="PF00535">
    <property type="entry name" value="Glycos_transf_2"/>
    <property type="match status" value="1"/>
</dbReference>
<dbReference type="SUPFAM" id="SSF53448">
    <property type="entry name" value="Nucleotide-diphospho-sugar transferases"/>
    <property type="match status" value="1"/>
</dbReference>